<dbReference type="Proteomes" id="UP001277967">
    <property type="component" value="Unassembled WGS sequence"/>
</dbReference>
<accession>A0ABU5FQA4</accession>
<proteinExistence type="predicted"/>
<evidence type="ECO:0000313" key="1">
    <source>
        <dbReference type="EMBL" id="MDY4303435.1"/>
    </source>
</evidence>
<keyword evidence="2" id="KW-1185">Reference proteome</keyword>
<gene>
    <name evidence="1" type="ORF">SO486_26095</name>
</gene>
<protein>
    <submittedName>
        <fullName evidence="1">Uncharacterized protein</fullName>
    </submittedName>
</protein>
<name>A0ABU5FQA4_9PSED</name>
<sequence length="181" mass="19858">MRYLKATAQDRSGNGRADTVLLHFYERPACGADELIHEAFALDIDADGVVDFQSPGDSAPAGRAHFIDTLQLKTFANAFLKLNWFNRGQSVQRALVVLVAHYNKKGPPNAVEIGFFDQCSQPRRSTATYLAAGYDGDGDGVLESFTNSDVDKNGVADKADKALLRTLCNSFLAFEWYEKSA</sequence>
<dbReference type="RefSeq" id="WP_320749386.1">
    <property type="nucleotide sequence ID" value="NZ_JAXGGE010000001.1"/>
</dbReference>
<dbReference type="EMBL" id="JAXGGE010000001">
    <property type="protein sequence ID" value="MDY4303435.1"/>
    <property type="molecule type" value="Genomic_DNA"/>
</dbReference>
<organism evidence="1 2">
    <name type="scientific">Pseudomonas salmasensis</name>
    <dbReference type="NCBI Taxonomy" id="2745514"/>
    <lineage>
        <taxon>Bacteria</taxon>
        <taxon>Pseudomonadati</taxon>
        <taxon>Pseudomonadota</taxon>
        <taxon>Gammaproteobacteria</taxon>
        <taxon>Pseudomonadales</taxon>
        <taxon>Pseudomonadaceae</taxon>
        <taxon>Pseudomonas</taxon>
    </lineage>
</organism>
<reference evidence="1 2" key="1">
    <citation type="submission" date="2023-11" db="EMBL/GenBank/DDBJ databases">
        <title>Genome sequence of Pseudomonas salmasensis Strain SLU99.</title>
        <authorList>
            <person name="Ghadamgahi F."/>
            <person name="Kalyandurg P.B."/>
            <person name="Catara V."/>
            <person name="Vetukuri R."/>
            <person name="Ghosh S."/>
        </authorList>
    </citation>
    <scope>NUCLEOTIDE SEQUENCE [LARGE SCALE GENOMIC DNA]</scope>
    <source>
        <strain evidence="1 2">SLU99</strain>
    </source>
</reference>
<comment type="caution">
    <text evidence="1">The sequence shown here is derived from an EMBL/GenBank/DDBJ whole genome shotgun (WGS) entry which is preliminary data.</text>
</comment>
<evidence type="ECO:0000313" key="2">
    <source>
        <dbReference type="Proteomes" id="UP001277967"/>
    </source>
</evidence>